<evidence type="ECO:0000256" key="1">
    <source>
        <dbReference type="SAM" id="SignalP"/>
    </source>
</evidence>
<accession>A0A7X1ATN3</accession>
<proteinExistence type="predicted"/>
<gene>
    <name evidence="2" type="ORF">HF209_06720</name>
    <name evidence="3" type="ORF">HF257_29705</name>
</gene>
<reference evidence="4 5" key="1">
    <citation type="submission" date="2020-04" db="EMBL/GenBank/DDBJ databases">
        <title>Pseudomonas crami sp. nov., a novel proteolytic bacterial species isolated from cream.</title>
        <authorList>
            <person name="Hofmann K."/>
            <person name="Woller A."/>
            <person name="Huptas C."/>
            <person name="Wenning M."/>
            <person name="Scherer S."/>
            <person name="Doll E.V."/>
        </authorList>
    </citation>
    <scope>NUCLEOTIDE SEQUENCE [LARGE SCALE GENOMIC DNA]</scope>
    <source>
        <strain evidence="2 5">WS 5096</strain>
        <strain evidence="3 4">WS 5106</strain>
    </source>
</reference>
<keyword evidence="5" id="KW-1185">Reference proteome</keyword>
<dbReference type="RefSeq" id="WP_185705510.1">
    <property type="nucleotide sequence ID" value="NZ_JAAXCY010000015.1"/>
</dbReference>
<dbReference type="NCBIfam" id="NF041562">
    <property type="entry name" value="PraB"/>
    <property type="match status" value="1"/>
</dbReference>
<dbReference type="EMBL" id="JAAXCY010000015">
    <property type="protein sequence ID" value="MBC2410202.1"/>
    <property type="molecule type" value="Genomic_DNA"/>
</dbReference>
<comment type="caution">
    <text evidence="3">The sequence shown here is derived from an EMBL/GenBank/DDBJ whole genome shotgun (WGS) entry which is preliminary data.</text>
</comment>
<evidence type="ECO:0000313" key="4">
    <source>
        <dbReference type="Proteomes" id="UP000520513"/>
    </source>
</evidence>
<dbReference type="Proteomes" id="UP000534677">
    <property type="component" value="Unassembled WGS sequence"/>
</dbReference>
<organism evidence="3 4">
    <name type="scientific">Pseudomonas cremoris</name>
    <dbReference type="NCBI Taxonomy" id="2724178"/>
    <lineage>
        <taxon>Bacteria</taxon>
        <taxon>Pseudomonadati</taxon>
        <taxon>Pseudomonadota</taxon>
        <taxon>Gammaproteobacteria</taxon>
        <taxon>Pseudomonadales</taxon>
        <taxon>Pseudomonadaceae</taxon>
        <taxon>Pseudomonas</taxon>
    </lineage>
</organism>
<feature type="chain" id="PRO_5030714546" evidence="1">
    <location>
        <begin position="26"/>
        <end position="172"/>
    </location>
</feature>
<protein>
    <submittedName>
        <fullName evidence="3">Protein activator of alkane oxidation PraB</fullName>
    </submittedName>
</protein>
<dbReference type="EMBL" id="JAAXCZ010000003">
    <property type="protein sequence ID" value="MBC2380632.1"/>
    <property type="molecule type" value="Genomic_DNA"/>
</dbReference>
<keyword evidence="1" id="KW-0732">Signal</keyword>
<sequence>MKSLKTLVSLSALVVCMGAASMANAYSFNPKVTGGTPFSGTGTLVAKSPTSNNLNVTCALSVTGSIDAAGNAQILTATPTGGGLCALPTITGLPWPVVPTGLSTVRVDNVGYNLPAVFPFPKSTCGLTSINGSFTPGASATLGFTNQPLAGSCTITSLNITTSGATITITNP</sequence>
<dbReference type="AlphaFoldDB" id="A0A7X1ATN3"/>
<evidence type="ECO:0000313" key="5">
    <source>
        <dbReference type="Proteomes" id="UP000534677"/>
    </source>
</evidence>
<name>A0A7X1ATN3_9PSED</name>
<feature type="signal peptide" evidence="1">
    <location>
        <begin position="1"/>
        <end position="25"/>
    </location>
</feature>
<evidence type="ECO:0000313" key="3">
    <source>
        <dbReference type="EMBL" id="MBC2410202.1"/>
    </source>
</evidence>
<evidence type="ECO:0000313" key="2">
    <source>
        <dbReference type="EMBL" id="MBC2380632.1"/>
    </source>
</evidence>
<dbReference type="Proteomes" id="UP000520513">
    <property type="component" value="Unassembled WGS sequence"/>
</dbReference>